<dbReference type="PROSITE" id="PS01175">
    <property type="entry name" value="RIBONUCLEASE_II"/>
    <property type="match status" value="1"/>
</dbReference>
<dbReference type="InterPro" id="IPR012340">
    <property type="entry name" value="NA-bd_OB-fold"/>
</dbReference>
<gene>
    <name evidence="8 10" type="primary">rnr</name>
    <name evidence="10" type="ORF">IPO85_13920</name>
</gene>
<evidence type="ECO:0000259" key="9">
    <source>
        <dbReference type="PROSITE" id="PS50126"/>
    </source>
</evidence>
<dbReference type="GO" id="GO:0003723">
    <property type="term" value="F:RNA binding"/>
    <property type="evidence" value="ECO:0007669"/>
    <property type="project" value="UniProtKB-UniRule"/>
</dbReference>
<dbReference type="EMBL" id="JADKFW010000010">
    <property type="protein sequence ID" value="MBK9718581.1"/>
    <property type="molecule type" value="Genomic_DNA"/>
</dbReference>
<comment type="catalytic activity">
    <reaction evidence="1 8">
        <text>Exonucleolytic cleavage in the 3'- to 5'-direction to yield nucleoside 5'-phosphates.</text>
        <dbReference type="EC" id="3.1.13.1"/>
    </reaction>
</comment>
<dbReference type="PANTHER" id="PTHR23355:SF9">
    <property type="entry name" value="DIS3-LIKE EXONUCLEASE 2"/>
    <property type="match status" value="1"/>
</dbReference>
<dbReference type="HAMAP" id="MF_01895">
    <property type="entry name" value="RNase_R"/>
    <property type="match status" value="1"/>
</dbReference>
<evidence type="ECO:0000256" key="4">
    <source>
        <dbReference type="ARBA" id="ARBA00022722"/>
    </source>
</evidence>
<dbReference type="AlphaFoldDB" id="A0A9D7SBX1"/>
<comment type="function">
    <text evidence="8">3'-5' exoribonuclease that releases 5'-nucleoside monophosphates and is involved in maturation of structured RNAs.</text>
</comment>
<keyword evidence="6 8" id="KW-0269">Exonuclease</keyword>
<dbReference type="InterPro" id="IPR011129">
    <property type="entry name" value="CSD"/>
</dbReference>
<dbReference type="GO" id="GO:0005829">
    <property type="term" value="C:cytosol"/>
    <property type="evidence" value="ECO:0007669"/>
    <property type="project" value="TreeGrafter"/>
</dbReference>
<evidence type="ECO:0000256" key="1">
    <source>
        <dbReference type="ARBA" id="ARBA00001849"/>
    </source>
</evidence>
<keyword evidence="5 8" id="KW-0378">Hydrolase</keyword>
<dbReference type="InterPro" id="IPR013223">
    <property type="entry name" value="RNase_B_OB_dom"/>
</dbReference>
<keyword evidence="3 8" id="KW-0963">Cytoplasm</keyword>
<sequence length="715" mass="82246">MKKKRKHESPSEPIKDQFILRFFEENSGKAVGINAILRRLNLKKQSALEAALERLEEKKLIRKFSAGKWILNGTDATSIVSNEHLYQGVVDVARAGFGYVLCKGLTRDIFVSQKNLGSAQDGDFVQVKLARMYLGKPEGIVVKVLQRSKSQFVGLYRAFKNESVVIITLGNQSIEIPLYREDIKNLEDYDRLVIEITKWKEKPNDRMSCKVIKNLGKNKTIDMEMETIIAKAGFSLAFPASVVQESESIQNSVSDLDQRRDFRDITTFTIDPIDAKDFDDAISYQINDKGQLEIGVHIADVSYYVKPDSALDKEALKRGNSVYLVDRVLPMLPERLSNELCSLRPNEDKLTFSVVFTFDEQFEIVHHWIGRTLIHSNRRFSYEEVQEILDRKEGDFAQELIKVNQIANHIRKLRLQHGAIDFESEEVRFKLNSMGMPESLILKQRLEAHMLIEEFMLLANKYVAQFMAMKNKALPIPFVYRIHDVPDMDKLEEFMLFAREMGVKINLTTPKLISKSLNHLAQLIRENDDLKILQPLAIRTMAKAAYSPENIGHYGLAFEYYTHFTSPIRRYADLMVHRILFENLTHEKRFRLDAVESQCMYISAQERKAMEAERESTKYFQVLYMNDQIGKEFVGRITGMNDRGFYVELIDSKCEAVLSFTSVPDNIIVNRNRLSAASSVSDKVWKVGERINVKIISANLDDRELGVEFAGEIIE</sequence>
<dbReference type="InterPro" id="IPR040476">
    <property type="entry name" value="CSD2"/>
</dbReference>
<evidence type="ECO:0000256" key="6">
    <source>
        <dbReference type="ARBA" id="ARBA00022839"/>
    </source>
</evidence>
<evidence type="ECO:0000256" key="7">
    <source>
        <dbReference type="ARBA" id="ARBA00022884"/>
    </source>
</evidence>
<evidence type="ECO:0000313" key="10">
    <source>
        <dbReference type="EMBL" id="MBK9718581.1"/>
    </source>
</evidence>
<dbReference type="InterPro" id="IPR050180">
    <property type="entry name" value="RNR_Ribonuclease"/>
</dbReference>
<dbReference type="PANTHER" id="PTHR23355">
    <property type="entry name" value="RIBONUCLEASE"/>
    <property type="match status" value="1"/>
</dbReference>
<dbReference type="SMART" id="SM00357">
    <property type="entry name" value="CSP"/>
    <property type="match status" value="1"/>
</dbReference>
<dbReference type="InterPro" id="IPR022966">
    <property type="entry name" value="RNase_II/R_CS"/>
</dbReference>
<comment type="subcellular location">
    <subcellularLocation>
        <location evidence="2 8">Cytoplasm</location>
    </subcellularLocation>
</comment>
<dbReference type="Proteomes" id="UP000808349">
    <property type="component" value="Unassembled WGS sequence"/>
</dbReference>
<keyword evidence="7 8" id="KW-0694">RNA-binding</keyword>
<dbReference type="PROSITE" id="PS50126">
    <property type="entry name" value="S1"/>
    <property type="match status" value="1"/>
</dbReference>
<evidence type="ECO:0000256" key="2">
    <source>
        <dbReference type="ARBA" id="ARBA00004496"/>
    </source>
</evidence>
<name>A0A9D7SBX1_9BACT</name>
<proteinExistence type="inferred from homology"/>
<evidence type="ECO:0000256" key="3">
    <source>
        <dbReference type="ARBA" id="ARBA00022490"/>
    </source>
</evidence>
<dbReference type="InterPro" id="IPR003029">
    <property type="entry name" value="S1_domain"/>
</dbReference>
<keyword evidence="4 8" id="KW-0540">Nuclease</keyword>
<dbReference type="InterPro" id="IPR011805">
    <property type="entry name" value="RNase_R"/>
</dbReference>
<dbReference type="GO" id="GO:0006402">
    <property type="term" value="P:mRNA catabolic process"/>
    <property type="evidence" value="ECO:0007669"/>
    <property type="project" value="TreeGrafter"/>
</dbReference>
<dbReference type="InterPro" id="IPR004476">
    <property type="entry name" value="RNase_II/RNase_R"/>
</dbReference>
<organism evidence="10 11">
    <name type="scientific">Candidatus Defluviibacterium haderslevense</name>
    <dbReference type="NCBI Taxonomy" id="2981993"/>
    <lineage>
        <taxon>Bacteria</taxon>
        <taxon>Pseudomonadati</taxon>
        <taxon>Bacteroidota</taxon>
        <taxon>Saprospiria</taxon>
        <taxon>Saprospirales</taxon>
        <taxon>Saprospiraceae</taxon>
        <taxon>Candidatus Defluviibacterium</taxon>
    </lineage>
</organism>
<protein>
    <recommendedName>
        <fullName evidence="8">Ribonuclease R</fullName>
        <shortName evidence="8">RNase R</shortName>
        <ecNumber evidence="8">3.1.13.1</ecNumber>
    </recommendedName>
</protein>
<dbReference type="Pfam" id="PF00773">
    <property type="entry name" value="RNB"/>
    <property type="match status" value="1"/>
</dbReference>
<comment type="caution">
    <text evidence="10">The sequence shown here is derived from an EMBL/GenBank/DDBJ whole genome shotgun (WGS) entry which is preliminary data.</text>
</comment>
<accession>A0A9D7SBX1</accession>
<dbReference type="Pfam" id="PF00575">
    <property type="entry name" value="S1"/>
    <property type="match status" value="1"/>
</dbReference>
<reference evidence="10 11" key="1">
    <citation type="submission" date="2020-10" db="EMBL/GenBank/DDBJ databases">
        <title>Connecting structure to function with the recovery of over 1000 high-quality activated sludge metagenome-assembled genomes encoding full-length rRNA genes using long-read sequencing.</title>
        <authorList>
            <person name="Singleton C.M."/>
            <person name="Petriglieri F."/>
            <person name="Kristensen J.M."/>
            <person name="Kirkegaard R.H."/>
            <person name="Michaelsen T.Y."/>
            <person name="Andersen M.H."/>
            <person name="Karst S.M."/>
            <person name="Dueholm M.S."/>
            <person name="Nielsen P.H."/>
            <person name="Albertsen M."/>
        </authorList>
    </citation>
    <scope>NUCLEOTIDE SEQUENCE [LARGE SCALE GENOMIC DNA]</scope>
    <source>
        <strain evidence="10">Ribe_18-Q3-R11-54_BAT3C.373</strain>
    </source>
</reference>
<comment type="similarity">
    <text evidence="8">Belongs to the RNR ribonuclease family. RNase R subfamily.</text>
</comment>
<dbReference type="NCBIfam" id="TIGR02063">
    <property type="entry name" value="RNase_R"/>
    <property type="match status" value="1"/>
</dbReference>
<evidence type="ECO:0000313" key="11">
    <source>
        <dbReference type="Proteomes" id="UP000808349"/>
    </source>
</evidence>
<dbReference type="Gene3D" id="2.40.50.140">
    <property type="entry name" value="Nucleic acid-binding proteins"/>
    <property type="match status" value="2"/>
</dbReference>
<feature type="domain" description="S1 motif" evidence="9">
    <location>
        <begin position="630"/>
        <end position="710"/>
    </location>
</feature>
<dbReference type="SMART" id="SM00955">
    <property type="entry name" value="RNB"/>
    <property type="match status" value="1"/>
</dbReference>
<dbReference type="SUPFAM" id="SSF50249">
    <property type="entry name" value="Nucleic acid-binding proteins"/>
    <property type="match status" value="4"/>
</dbReference>
<dbReference type="GO" id="GO:0008859">
    <property type="term" value="F:exoribonuclease II activity"/>
    <property type="evidence" value="ECO:0007669"/>
    <property type="project" value="UniProtKB-UniRule"/>
</dbReference>
<evidence type="ECO:0000256" key="5">
    <source>
        <dbReference type="ARBA" id="ARBA00022801"/>
    </source>
</evidence>
<dbReference type="EC" id="3.1.13.1" evidence="8"/>
<dbReference type="Pfam" id="PF17876">
    <property type="entry name" value="CSD2"/>
    <property type="match status" value="1"/>
</dbReference>
<evidence type="ECO:0000256" key="8">
    <source>
        <dbReference type="HAMAP-Rule" id="MF_01895"/>
    </source>
</evidence>
<dbReference type="InterPro" id="IPR001900">
    <property type="entry name" value="RNase_II/R"/>
</dbReference>
<dbReference type="Pfam" id="PF08206">
    <property type="entry name" value="OB_RNB"/>
    <property type="match status" value="1"/>
</dbReference>
<dbReference type="NCBIfam" id="TIGR00358">
    <property type="entry name" value="3_prime_RNase"/>
    <property type="match status" value="1"/>
</dbReference>